<dbReference type="AlphaFoldDB" id="A0A4U8W393"/>
<dbReference type="OrthoDB" id="1822491at2"/>
<evidence type="ECO:0000313" key="8">
    <source>
        <dbReference type="Proteomes" id="UP000308349"/>
    </source>
</evidence>
<accession>A0A4U8W393</accession>
<dbReference type="PROSITE" id="PS51898">
    <property type="entry name" value="TYR_RECOMBINASE"/>
    <property type="match status" value="1"/>
</dbReference>
<dbReference type="InterPro" id="IPR002104">
    <property type="entry name" value="Integrase_catalytic"/>
</dbReference>
<evidence type="ECO:0000256" key="2">
    <source>
        <dbReference type="ARBA" id="ARBA00023172"/>
    </source>
</evidence>
<dbReference type="Proteomes" id="UP000290439">
    <property type="component" value="Chromosome"/>
</dbReference>
<feature type="region of interest" description="Disordered" evidence="3">
    <location>
        <begin position="254"/>
        <end position="273"/>
    </location>
</feature>
<protein>
    <submittedName>
        <fullName evidence="5">Site-specific integrase</fullName>
    </submittedName>
    <submittedName>
        <fullName evidence="6">Site-specific tyrosine recombinase XerC</fullName>
    </submittedName>
</protein>
<dbReference type="EMBL" id="LR215973">
    <property type="protein sequence ID" value="VFA98924.1"/>
    <property type="molecule type" value="Genomic_DNA"/>
</dbReference>
<gene>
    <name evidence="5" type="ORF">FEK35_26290</name>
    <name evidence="6" type="ORF">NCTC10797_02703</name>
</gene>
<name>A0A4U8W393_9NOCA</name>
<dbReference type="Pfam" id="PF00589">
    <property type="entry name" value="Phage_integrase"/>
    <property type="match status" value="1"/>
</dbReference>
<reference evidence="5 8" key="2">
    <citation type="submission" date="2019-05" db="EMBL/GenBank/DDBJ databases">
        <title>Genomes sequences of two Nocardia cyriacigeorgica environmental isolates, type strains Nocardia asteroides ATCC 19247 and Nocardia cyriacigeorgica DSM 44484.</title>
        <authorList>
            <person name="Vautrin F."/>
            <person name="Bergeron E."/>
            <person name="Dubost A."/>
            <person name="Abrouk D."/>
            <person name="Rodriguez Nava V."/>
            <person name="Pujic P."/>
        </authorList>
    </citation>
    <scope>NUCLEOTIDE SEQUENCE [LARGE SCALE GENOMIC DNA]</scope>
    <source>
        <strain evidence="5 8">EML 1456</strain>
    </source>
</reference>
<evidence type="ECO:0000256" key="1">
    <source>
        <dbReference type="ARBA" id="ARBA00023125"/>
    </source>
</evidence>
<dbReference type="Gene3D" id="1.10.150.130">
    <property type="match status" value="1"/>
</dbReference>
<dbReference type="Proteomes" id="UP000308349">
    <property type="component" value="Unassembled WGS sequence"/>
</dbReference>
<keyword evidence="2" id="KW-0233">DNA recombination</keyword>
<evidence type="ECO:0000313" key="5">
    <source>
        <dbReference type="EMBL" id="TLF97869.1"/>
    </source>
</evidence>
<dbReference type="EMBL" id="VBUU01000037">
    <property type="protein sequence ID" value="TLF97869.1"/>
    <property type="molecule type" value="Genomic_DNA"/>
</dbReference>
<dbReference type="GO" id="GO:0015074">
    <property type="term" value="P:DNA integration"/>
    <property type="evidence" value="ECO:0007669"/>
    <property type="project" value="InterPro"/>
</dbReference>
<organism evidence="6 7">
    <name type="scientific">Nocardia cyriacigeorgica</name>
    <dbReference type="NCBI Taxonomy" id="135487"/>
    <lineage>
        <taxon>Bacteria</taxon>
        <taxon>Bacillati</taxon>
        <taxon>Actinomycetota</taxon>
        <taxon>Actinomycetes</taxon>
        <taxon>Mycobacteriales</taxon>
        <taxon>Nocardiaceae</taxon>
        <taxon>Nocardia</taxon>
    </lineage>
</organism>
<evidence type="ECO:0000313" key="7">
    <source>
        <dbReference type="Proteomes" id="UP000290439"/>
    </source>
</evidence>
<dbReference type="GO" id="GO:0006310">
    <property type="term" value="P:DNA recombination"/>
    <property type="evidence" value="ECO:0007669"/>
    <property type="project" value="UniProtKB-KW"/>
</dbReference>
<evidence type="ECO:0000256" key="3">
    <source>
        <dbReference type="SAM" id="MobiDB-lite"/>
    </source>
</evidence>
<dbReference type="InterPro" id="IPR011010">
    <property type="entry name" value="DNA_brk_join_enz"/>
</dbReference>
<dbReference type="RefSeq" id="WP_081505454.1">
    <property type="nucleotide sequence ID" value="NZ_JADLQD010000001.1"/>
</dbReference>
<dbReference type="CDD" id="cd00397">
    <property type="entry name" value="DNA_BRE_C"/>
    <property type="match status" value="1"/>
</dbReference>
<dbReference type="InterPro" id="IPR013762">
    <property type="entry name" value="Integrase-like_cat_sf"/>
</dbReference>
<reference evidence="6 7" key="1">
    <citation type="submission" date="2019-02" db="EMBL/GenBank/DDBJ databases">
        <authorList>
            <consortium name="Pathogen Informatics"/>
        </authorList>
    </citation>
    <scope>NUCLEOTIDE SEQUENCE [LARGE SCALE GENOMIC DNA]</scope>
    <source>
        <strain evidence="6 7">3012STDY6756504</strain>
    </source>
</reference>
<evidence type="ECO:0000259" key="4">
    <source>
        <dbReference type="PROSITE" id="PS51898"/>
    </source>
</evidence>
<sequence>MVTRQKPVPPLRALKPYDTWHLKEKDENGRKIRSASYGRNRQWRGAYQDGIRHAPHTRGFDTSREAETWAQEQVAAIKSGRHITKEASRVMMSQWCWEWLELQAIDRGTYNGYRSKIRLILRYLEMYAVSEVREPHVLKLMTGLHRTGYTYDYRVDTHRLLTRIMAAAKRAELTVVMPCSTQTYAKPNRERPKIPTYCPTMMEFWTFFHEMPEETRIVVALGVGLGLRLSEALGADISDMNFATRTYRPGTQYKSKRRVGGTTVGSHDGPLKTEASGMEFPVDPWVADWIEGMLDGRTSGKFLTFSASRSGGRMSQKAMRNRVAAAVSAVGGPTAELVPWGPDGKVRQRMGFHSLRHLYGSLLADGAYSLADVTRRMRHKNNTTTLDVYTHLVDGQRSEALTLGEALLRGLREYRRARNGLHVVGES</sequence>
<evidence type="ECO:0000313" key="6">
    <source>
        <dbReference type="EMBL" id="VFA98924.1"/>
    </source>
</evidence>
<proteinExistence type="predicted"/>
<dbReference type="SUPFAM" id="SSF56349">
    <property type="entry name" value="DNA breaking-rejoining enzymes"/>
    <property type="match status" value="1"/>
</dbReference>
<dbReference type="Gene3D" id="1.10.443.10">
    <property type="entry name" value="Intergrase catalytic core"/>
    <property type="match status" value="1"/>
</dbReference>
<feature type="domain" description="Tyr recombinase" evidence="4">
    <location>
        <begin position="193"/>
        <end position="403"/>
    </location>
</feature>
<dbReference type="InterPro" id="IPR010998">
    <property type="entry name" value="Integrase_recombinase_N"/>
</dbReference>
<dbReference type="GO" id="GO:0003677">
    <property type="term" value="F:DNA binding"/>
    <property type="evidence" value="ECO:0007669"/>
    <property type="project" value="UniProtKB-KW"/>
</dbReference>
<keyword evidence="1" id="KW-0238">DNA-binding</keyword>